<gene>
    <name evidence="1" type="ORF">H9627_12305</name>
</gene>
<reference evidence="1 2" key="1">
    <citation type="submission" date="2020-08" db="EMBL/GenBank/DDBJ databases">
        <title>A Genomic Blueprint of the Chicken Gut Microbiome.</title>
        <authorList>
            <person name="Gilroy R."/>
            <person name="Ravi A."/>
            <person name="Getino M."/>
            <person name="Pursley I."/>
            <person name="Horton D.L."/>
            <person name="Alikhan N.-F."/>
            <person name="Baker D."/>
            <person name="Gharbi K."/>
            <person name="Hall N."/>
            <person name="Watson M."/>
            <person name="Adriaenssens E.M."/>
            <person name="Foster-Nyarko E."/>
            <person name="Jarju S."/>
            <person name="Secka A."/>
            <person name="Antonio M."/>
            <person name="Oren A."/>
            <person name="Chaudhuri R."/>
            <person name="La Ragione R.M."/>
            <person name="Hildebrand F."/>
            <person name="Pallen M.J."/>
        </authorList>
    </citation>
    <scope>NUCLEOTIDE SEQUENCE [LARGE SCALE GENOMIC DNA]</scope>
    <source>
        <strain evidence="1 2">Sa1YVA5</strain>
    </source>
</reference>
<evidence type="ECO:0000313" key="1">
    <source>
        <dbReference type="EMBL" id="MBD8031088.1"/>
    </source>
</evidence>
<organism evidence="1 2">
    <name type="scientific">Corynebacterium gallinarum</name>
    <dbReference type="NCBI Taxonomy" id="2762214"/>
    <lineage>
        <taxon>Bacteria</taxon>
        <taxon>Bacillati</taxon>
        <taxon>Actinomycetota</taxon>
        <taxon>Actinomycetes</taxon>
        <taxon>Mycobacteriales</taxon>
        <taxon>Corynebacteriaceae</taxon>
        <taxon>Corynebacterium</taxon>
    </lineage>
</organism>
<comment type="caution">
    <text evidence="1">The sequence shown here is derived from an EMBL/GenBank/DDBJ whole genome shotgun (WGS) entry which is preliminary data.</text>
</comment>
<proteinExistence type="predicted"/>
<dbReference type="Proteomes" id="UP000650224">
    <property type="component" value="Unassembled WGS sequence"/>
</dbReference>
<dbReference type="AlphaFoldDB" id="A0A8I0HR70"/>
<evidence type="ECO:0000313" key="2">
    <source>
        <dbReference type="Proteomes" id="UP000650224"/>
    </source>
</evidence>
<accession>A0A8I0HR70</accession>
<sequence length="150" mass="16593">MALTSILHRLADERRSDLSRGEIAPRTLSAPTVEDSPSLRRELEKLRQQVLKEQNHLTSILGTWSEFLTSTGDNTDVLRSTAELALQLEQVRDAALEAERHLGAAASTDQVRAALADLSSQISSCNHRHAQVIDALQTRLAAHSVHHAYR</sequence>
<protein>
    <submittedName>
        <fullName evidence="1">Uncharacterized protein</fullName>
    </submittedName>
</protein>
<dbReference type="EMBL" id="JACSPR010000010">
    <property type="protein sequence ID" value="MBD8031088.1"/>
    <property type="molecule type" value="Genomic_DNA"/>
</dbReference>
<keyword evidence="2" id="KW-1185">Reference proteome</keyword>
<name>A0A8I0HR70_9CORY</name>